<dbReference type="GO" id="GO:0016301">
    <property type="term" value="F:kinase activity"/>
    <property type="evidence" value="ECO:0007669"/>
    <property type="project" value="UniProtKB-KW"/>
</dbReference>
<dbReference type="EMBL" id="JBHRVD010000001">
    <property type="protein sequence ID" value="MFC3326154.1"/>
    <property type="molecule type" value="Genomic_DNA"/>
</dbReference>
<feature type="region of interest" description="Disordered" evidence="1">
    <location>
        <begin position="165"/>
        <end position="185"/>
    </location>
</feature>
<dbReference type="Proteomes" id="UP001595648">
    <property type="component" value="Unassembled WGS sequence"/>
</dbReference>
<name>A0ABV7MY06_9HYPH</name>
<dbReference type="RefSeq" id="WP_378984770.1">
    <property type="nucleotide sequence ID" value="NZ_JBHRVD010000001.1"/>
</dbReference>
<dbReference type="InterPro" id="IPR036953">
    <property type="entry name" value="GreA/GreB_C_sf"/>
</dbReference>
<organism evidence="2 3">
    <name type="scientific">Mesorhizobium cantuariense</name>
    <dbReference type="NCBI Taxonomy" id="1300275"/>
    <lineage>
        <taxon>Bacteria</taxon>
        <taxon>Pseudomonadati</taxon>
        <taxon>Pseudomonadota</taxon>
        <taxon>Alphaproteobacteria</taxon>
        <taxon>Hyphomicrobiales</taxon>
        <taxon>Phyllobacteriaceae</taxon>
        <taxon>Mesorhizobium</taxon>
    </lineage>
</organism>
<sequence>MEAVMTGTNCRLTTKDFAVLEIMLERRRAFADPIVPMLADKLSNADVVSIDSVEADIVTLNSRVVFRIDACPAETRTLVQNEVRGPVGSSLPITTRRGLCMLGMAEGQTASIEQADGRRESILIAAVLYQPEAARRAVREKSQAEGRRPHGLTLVYSAAADWRPLGERAGMRQTEGDDDPGPTAA</sequence>
<gene>
    <name evidence="2" type="ORF">ACFOJ9_31050</name>
</gene>
<protein>
    <submittedName>
        <fullName evidence="2">Nucleoside-diphosphate kinase</fullName>
    </submittedName>
</protein>
<comment type="caution">
    <text evidence="2">The sequence shown here is derived from an EMBL/GenBank/DDBJ whole genome shotgun (WGS) entry which is preliminary data.</text>
</comment>
<accession>A0ABV7MY06</accession>
<dbReference type="Gene3D" id="3.10.50.30">
    <property type="entry name" value="Transcription elongation factor, GreA/GreB, C-terminal domain"/>
    <property type="match status" value="1"/>
</dbReference>
<keyword evidence="3" id="KW-1185">Reference proteome</keyword>
<evidence type="ECO:0000256" key="1">
    <source>
        <dbReference type="SAM" id="MobiDB-lite"/>
    </source>
</evidence>
<proteinExistence type="predicted"/>
<keyword evidence="2" id="KW-0808">Transferase</keyword>
<evidence type="ECO:0000313" key="2">
    <source>
        <dbReference type="EMBL" id="MFC3326154.1"/>
    </source>
</evidence>
<feature type="compositionally biased region" description="Acidic residues" evidence="1">
    <location>
        <begin position="176"/>
        <end position="185"/>
    </location>
</feature>
<keyword evidence="2" id="KW-0418">Kinase</keyword>
<reference evidence="3" key="1">
    <citation type="journal article" date="2019" name="Int. J. Syst. Evol. Microbiol.">
        <title>The Global Catalogue of Microorganisms (GCM) 10K type strain sequencing project: providing services to taxonomists for standard genome sequencing and annotation.</title>
        <authorList>
            <consortium name="The Broad Institute Genomics Platform"/>
            <consortium name="The Broad Institute Genome Sequencing Center for Infectious Disease"/>
            <person name="Wu L."/>
            <person name="Ma J."/>
        </authorList>
    </citation>
    <scope>NUCLEOTIDE SEQUENCE [LARGE SCALE GENOMIC DNA]</scope>
    <source>
        <strain evidence="3">ICMP 19515</strain>
    </source>
</reference>
<evidence type="ECO:0000313" key="3">
    <source>
        <dbReference type="Proteomes" id="UP001595648"/>
    </source>
</evidence>